<reference evidence="2" key="2">
    <citation type="journal article" date="2009" name="Fungal Genet. Biol.">
        <title>The 2008 update of the Aspergillus nidulans genome annotation: a community effort.</title>
        <authorList>
            <person name="Wortman J.R."/>
            <person name="Gilsenan J.M."/>
            <person name="Joardar V."/>
            <person name="Deegan J."/>
            <person name="Clutterbuck J."/>
            <person name="Andersen M.R."/>
            <person name="Archer D."/>
            <person name="Bencina M."/>
            <person name="Braus G."/>
            <person name="Coutinho P."/>
            <person name="von Dohren H."/>
            <person name="Doonan J."/>
            <person name="Driessen A.J."/>
            <person name="Durek P."/>
            <person name="Espeso E."/>
            <person name="Fekete E."/>
            <person name="Flipphi M."/>
            <person name="Estrada C.G."/>
            <person name="Geysens S."/>
            <person name="Goldman G."/>
            <person name="de Groot P.W."/>
            <person name="Hansen K."/>
            <person name="Harris S.D."/>
            <person name="Heinekamp T."/>
            <person name="Helmstaedt K."/>
            <person name="Henrissat B."/>
            <person name="Hofmann G."/>
            <person name="Homan T."/>
            <person name="Horio T."/>
            <person name="Horiuchi H."/>
            <person name="James S."/>
            <person name="Jones M."/>
            <person name="Karaffa L."/>
            <person name="Karanyi Z."/>
            <person name="Kato M."/>
            <person name="Keller N."/>
            <person name="Kelly D.E."/>
            <person name="Kiel J.A."/>
            <person name="Kim J.M."/>
            <person name="van der Klei I.J."/>
            <person name="Klis F.M."/>
            <person name="Kovalchuk A."/>
            <person name="Krasevec N."/>
            <person name="Kubicek C.P."/>
            <person name="Liu B."/>
            <person name="Maccabe A."/>
            <person name="Meyer V."/>
            <person name="Mirabito P."/>
            <person name="Miskei M."/>
            <person name="Mos M."/>
            <person name="Mullins J."/>
            <person name="Nelson D.R."/>
            <person name="Nielsen J."/>
            <person name="Oakley B.R."/>
            <person name="Osmani S.A."/>
            <person name="Pakula T."/>
            <person name="Paszewski A."/>
            <person name="Paulsen I."/>
            <person name="Pilsyk S."/>
            <person name="Pocsi I."/>
            <person name="Punt P.J."/>
            <person name="Ram A.F."/>
            <person name="Ren Q."/>
            <person name="Robellet X."/>
            <person name="Robson G."/>
            <person name="Seiboth B."/>
            <person name="van Solingen P."/>
            <person name="Specht T."/>
            <person name="Sun J."/>
            <person name="Taheri-Talesh N."/>
            <person name="Takeshita N."/>
            <person name="Ussery D."/>
            <person name="vanKuyk P.A."/>
            <person name="Visser H."/>
            <person name="van de Vondervoort P.J."/>
            <person name="de Vries R.P."/>
            <person name="Walton J."/>
            <person name="Xiang X."/>
            <person name="Xiong Y."/>
            <person name="Zeng A.P."/>
            <person name="Brandt B.W."/>
            <person name="Cornell M.J."/>
            <person name="van den Hondel C.A."/>
            <person name="Visser J."/>
            <person name="Oliver S.G."/>
            <person name="Turner G."/>
        </authorList>
    </citation>
    <scope>GENOME REANNOTATION</scope>
    <source>
        <strain evidence="2">FGSC A4 / ATCC 38163 / CBS 112.46 / NRRL 194 / M139</strain>
    </source>
</reference>
<accession>C8VH43</accession>
<dbReference type="AlphaFoldDB" id="C8VH43"/>
<keyword evidence="2" id="KW-1185">Reference proteome</keyword>
<dbReference type="KEGG" id="ani:ANIA_11665"/>
<proteinExistence type="predicted"/>
<evidence type="ECO:0000313" key="1">
    <source>
        <dbReference type="EMBL" id="CBF82249.1"/>
    </source>
</evidence>
<dbReference type="InParanoid" id="C8VH43"/>
<dbReference type="HOGENOM" id="CLU_3377074_0_0_1"/>
<protein>
    <submittedName>
        <fullName evidence="1">Uncharacterized protein</fullName>
    </submittedName>
</protein>
<sequence>MAFCITRKHATFSILLVKQLNAEIKAGLSPTGSS</sequence>
<dbReference type="GeneID" id="74897210"/>
<name>C8VH43_EMENI</name>
<dbReference type="EMBL" id="BN001305">
    <property type="protein sequence ID" value="CBF82249.1"/>
    <property type="molecule type" value="Genomic_DNA"/>
</dbReference>
<gene>
    <name evidence="1" type="ORF">ANIA_11665</name>
</gene>
<dbReference type="Proteomes" id="UP000000560">
    <property type="component" value="Chromosome V"/>
</dbReference>
<dbReference type="RefSeq" id="XP_050468308.1">
    <property type="nucleotide sequence ID" value="XM_050612379.1"/>
</dbReference>
<evidence type="ECO:0000313" key="2">
    <source>
        <dbReference type="Proteomes" id="UP000000560"/>
    </source>
</evidence>
<organism evidence="1 2">
    <name type="scientific">Emericella nidulans (strain FGSC A4 / ATCC 38163 / CBS 112.46 / NRRL 194 / M139)</name>
    <name type="common">Aspergillus nidulans</name>
    <dbReference type="NCBI Taxonomy" id="227321"/>
    <lineage>
        <taxon>Eukaryota</taxon>
        <taxon>Fungi</taxon>
        <taxon>Dikarya</taxon>
        <taxon>Ascomycota</taxon>
        <taxon>Pezizomycotina</taxon>
        <taxon>Eurotiomycetes</taxon>
        <taxon>Eurotiomycetidae</taxon>
        <taxon>Eurotiales</taxon>
        <taxon>Aspergillaceae</taxon>
        <taxon>Aspergillus</taxon>
        <taxon>Aspergillus subgen. Nidulantes</taxon>
    </lineage>
</organism>
<reference evidence="2" key="1">
    <citation type="journal article" date="2005" name="Nature">
        <title>Sequencing of Aspergillus nidulans and comparative analysis with A. fumigatus and A. oryzae.</title>
        <authorList>
            <person name="Galagan J.E."/>
            <person name="Calvo S.E."/>
            <person name="Cuomo C."/>
            <person name="Ma L.J."/>
            <person name="Wortman J.R."/>
            <person name="Batzoglou S."/>
            <person name="Lee S.I."/>
            <person name="Basturkmen M."/>
            <person name="Spevak C.C."/>
            <person name="Clutterbuck J."/>
            <person name="Kapitonov V."/>
            <person name="Jurka J."/>
            <person name="Scazzocchio C."/>
            <person name="Farman M."/>
            <person name="Butler J."/>
            <person name="Purcell S."/>
            <person name="Harris S."/>
            <person name="Braus G.H."/>
            <person name="Draht O."/>
            <person name="Busch S."/>
            <person name="D'Enfert C."/>
            <person name="Bouchier C."/>
            <person name="Goldman G.H."/>
            <person name="Bell-Pedersen D."/>
            <person name="Griffiths-Jones S."/>
            <person name="Doonan J.H."/>
            <person name="Yu J."/>
            <person name="Vienken K."/>
            <person name="Pain A."/>
            <person name="Freitag M."/>
            <person name="Selker E.U."/>
            <person name="Archer D.B."/>
            <person name="Penalva M.A."/>
            <person name="Oakley B.R."/>
            <person name="Momany M."/>
            <person name="Tanaka T."/>
            <person name="Kumagai T."/>
            <person name="Asai K."/>
            <person name="Machida M."/>
            <person name="Nierman W.C."/>
            <person name="Denning D.W."/>
            <person name="Caddick M."/>
            <person name="Hynes M."/>
            <person name="Paoletti M."/>
            <person name="Fischer R."/>
            <person name="Miller B."/>
            <person name="Dyer P."/>
            <person name="Sachs M.S."/>
            <person name="Osmani S.A."/>
            <person name="Birren B.W."/>
        </authorList>
    </citation>
    <scope>NUCLEOTIDE SEQUENCE [LARGE SCALE GENOMIC DNA]</scope>
    <source>
        <strain evidence="2">FGSC A4 / ATCC 38163 / CBS 112.46 / NRRL 194 / M139</strain>
    </source>
</reference>